<feature type="compositionally biased region" description="Low complexity" evidence="2">
    <location>
        <begin position="816"/>
        <end position="834"/>
    </location>
</feature>
<dbReference type="InterPro" id="IPR001584">
    <property type="entry name" value="Integrase_cat-core"/>
</dbReference>
<protein>
    <recommendedName>
        <fullName evidence="3">Integrase catalytic domain-containing protein</fullName>
    </recommendedName>
</protein>
<evidence type="ECO:0000313" key="4">
    <source>
        <dbReference type="EMBL" id="KAK1408451.1"/>
    </source>
</evidence>
<dbReference type="Pfam" id="PF22936">
    <property type="entry name" value="Pol_BBD"/>
    <property type="match status" value="1"/>
</dbReference>
<dbReference type="Pfam" id="PF13976">
    <property type="entry name" value="gag_pre-integrs"/>
    <property type="match status" value="1"/>
</dbReference>
<dbReference type="CDD" id="cd09272">
    <property type="entry name" value="RNase_HI_RT_Ty1"/>
    <property type="match status" value="1"/>
</dbReference>
<dbReference type="InterPro" id="IPR012337">
    <property type="entry name" value="RNaseH-like_sf"/>
</dbReference>
<dbReference type="PROSITE" id="PS50994">
    <property type="entry name" value="INTEGRASE"/>
    <property type="match status" value="1"/>
</dbReference>
<dbReference type="InterPro" id="IPR013103">
    <property type="entry name" value="RVT_2"/>
</dbReference>
<feature type="compositionally biased region" description="Polar residues" evidence="2">
    <location>
        <begin position="1131"/>
        <end position="1143"/>
    </location>
</feature>
<feature type="region of interest" description="Disordered" evidence="2">
    <location>
        <begin position="775"/>
        <end position="795"/>
    </location>
</feature>
<sequence>MSSDSSTVSSTISSTVSHIPIAPTLTLVNFPPSLKLNATNYLGWKTQIEALLHGLDLYKYIDGSYPSPKPTVNAEGVATPHEEYPKWFRQDRLLFGALVGSLSPTIVSLIRNATSSHEAWKILSNTYASPSRGHIKQLQYRLKQLSKTTDQSITEYMQSVKTLVDELNILGKSMDTEDITDIVINGLDQKSYKPIIEAIHARDTAISFHELHEKLINHELSIIQTPNPTTNLHQPITAFAAHTRPTSKPWTNRSHNNTPGLLPTPQTHNPPRPFLGKCQWCFLKGHSLSSCPTFKKQNPQISLPTYSRNNNQPQAHMMYTGNTTPTPPWLFDSGASHHITNDLNALSLHAPYDGNEELIIGDGSSLTITHIGSINLTFSNTSITLKNVLCVPSISRNIISISRLCIDNNILIEFFHFNFVIKDYRSRLPLLRGTASRGIYELRPSSLLPQAFHLQLNKASFWHHRLGHPHFKVLQHLASTVSSISSFQNHCNSCCINKSHKLPFSVSSITSNAPLQILFSDVWSSPITSFDGFKYYIIFVDHFTKYIWIYPLKRKSDSLDTFTRFQRLVENHFKSKIRTLFSDNGGEYIKLSSHLSSCGISHLTSPPHTPEHNGYAERRHRHIVETGLSLLSHAKLPIKFWTFAFTTATYLINRLPTITLQNDSPFYRLFHQLPNYDKLRSFGCLSYPWLRPYTNHKLQSRSKPCIFVGYSSSQSAYYLLDPLTNRIYTSRHVHFVENIFPYENIIQTTTPPTPSPDQLLPFSVQFLSSDTVATPTNTTTSYPANTSPTHSSSNSIASVLTLTPLNTSDNISTYQSPPTSSNATPSTTSSTPTDSTPPPMSTRTTRKPNPKYHNKDFLLYTTTTQPITEPSNITQALKQPQWRKAMQDEFDALQRNNTWTLVPSTSAPNLVGCKWVFRTKFKPDGSFDRFKARLVAKGFHQRPGLDYVETFSPVVKPATIRLILSLATSHNWCLRQLDINNAFLQGNLTESVYMSQPPGFADPSLPTHVCKLNKAIYGLRQASRAWYDELKKFLLSYNFTPTISDPSLFIQKHTPSPIYIIVYVDDIIITGPNSTLVETFINSLANRFSLKDLGTLSYFLGVEVIPHTDGLFLSQGKYILDLLNRANMSDSKPVTTPMSTSEPPTKLDGTPLPSPTDYRAFVGALQYLSLTRPDVAFTVNKLSQFMHSPTNIHWSALKRLLRYLHGTMHHGLLIRRHSPLNLHAFTDADWAGDKLTYRSTTGYIVYLGSNPISWGSKRQPTLARSSTEAEFRAVASTTTEVQWIISLLQELGYQSTVTPAIYCDNLSATHYSANPVFHSRMKHLALDFHFVREKVKDGTVRVTHISGDDQLADALTKPLPKPRHLNLMSKIGLLSKSSILRGNIKSQSVQS</sequence>
<evidence type="ECO:0000259" key="3">
    <source>
        <dbReference type="PROSITE" id="PS50994"/>
    </source>
</evidence>
<name>A0AAD8NHR3_TARER</name>
<dbReference type="Pfam" id="PF00665">
    <property type="entry name" value="rve"/>
    <property type="match status" value="1"/>
</dbReference>
<feature type="region of interest" description="Disordered" evidence="2">
    <location>
        <begin position="808"/>
        <end position="853"/>
    </location>
</feature>
<evidence type="ECO:0000256" key="1">
    <source>
        <dbReference type="ARBA" id="ARBA00022750"/>
    </source>
</evidence>
<reference evidence="4" key="1">
    <citation type="journal article" date="2023" name="bioRxiv">
        <title>Improved chromosome-level genome assembly for marigold (Tagetes erecta).</title>
        <authorList>
            <person name="Jiang F."/>
            <person name="Yuan L."/>
            <person name="Wang S."/>
            <person name="Wang H."/>
            <person name="Xu D."/>
            <person name="Wang A."/>
            <person name="Fan W."/>
        </authorList>
    </citation>
    <scope>NUCLEOTIDE SEQUENCE</scope>
    <source>
        <strain evidence="4">WSJ</strain>
        <tissue evidence="4">Leaf</tissue>
    </source>
</reference>
<feature type="domain" description="Integrase catalytic" evidence="3">
    <location>
        <begin position="510"/>
        <end position="673"/>
    </location>
</feature>
<evidence type="ECO:0000313" key="5">
    <source>
        <dbReference type="Proteomes" id="UP001229421"/>
    </source>
</evidence>
<keyword evidence="1" id="KW-0645">Protease</keyword>
<keyword evidence="1" id="KW-0378">Hydrolase</keyword>
<dbReference type="Gene3D" id="3.30.420.10">
    <property type="entry name" value="Ribonuclease H-like superfamily/Ribonuclease H"/>
    <property type="match status" value="1"/>
</dbReference>
<keyword evidence="1" id="KW-0064">Aspartyl protease</keyword>
<dbReference type="SUPFAM" id="SSF53098">
    <property type="entry name" value="Ribonuclease H-like"/>
    <property type="match status" value="1"/>
</dbReference>
<dbReference type="InterPro" id="IPR054722">
    <property type="entry name" value="PolX-like_BBD"/>
</dbReference>
<gene>
    <name evidence="4" type="ORF">QVD17_40235</name>
</gene>
<keyword evidence="5" id="KW-1185">Reference proteome</keyword>
<dbReference type="InterPro" id="IPR057670">
    <property type="entry name" value="SH3_retrovirus"/>
</dbReference>
<dbReference type="GO" id="GO:0004190">
    <property type="term" value="F:aspartic-type endopeptidase activity"/>
    <property type="evidence" value="ECO:0007669"/>
    <property type="project" value="UniProtKB-KW"/>
</dbReference>
<dbReference type="PANTHER" id="PTHR11439:SF450">
    <property type="entry name" value="REVERSE TRANSCRIPTASE TY1_COPIA-TYPE DOMAIN-CONTAINING PROTEIN"/>
    <property type="match status" value="1"/>
</dbReference>
<dbReference type="InterPro" id="IPR036397">
    <property type="entry name" value="RNaseH_sf"/>
</dbReference>
<dbReference type="Pfam" id="PF07727">
    <property type="entry name" value="RVT_2"/>
    <property type="match status" value="1"/>
</dbReference>
<organism evidence="4 5">
    <name type="scientific">Tagetes erecta</name>
    <name type="common">African marigold</name>
    <dbReference type="NCBI Taxonomy" id="13708"/>
    <lineage>
        <taxon>Eukaryota</taxon>
        <taxon>Viridiplantae</taxon>
        <taxon>Streptophyta</taxon>
        <taxon>Embryophyta</taxon>
        <taxon>Tracheophyta</taxon>
        <taxon>Spermatophyta</taxon>
        <taxon>Magnoliopsida</taxon>
        <taxon>eudicotyledons</taxon>
        <taxon>Gunneridae</taxon>
        <taxon>Pentapetalae</taxon>
        <taxon>asterids</taxon>
        <taxon>campanulids</taxon>
        <taxon>Asterales</taxon>
        <taxon>Asteraceae</taxon>
        <taxon>Asteroideae</taxon>
        <taxon>Heliantheae alliance</taxon>
        <taxon>Tageteae</taxon>
        <taxon>Tagetes</taxon>
    </lineage>
</organism>
<dbReference type="EMBL" id="JAUHHV010000011">
    <property type="protein sequence ID" value="KAK1408451.1"/>
    <property type="molecule type" value="Genomic_DNA"/>
</dbReference>
<dbReference type="SUPFAM" id="SSF56672">
    <property type="entry name" value="DNA/RNA polymerases"/>
    <property type="match status" value="1"/>
</dbReference>
<dbReference type="Pfam" id="PF14223">
    <property type="entry name" value="Retrotran_gag_2"/>
    <property type="match status" value="1"/>
</dbReference>
<accession>A0AAD8NHR3</accession>
<dbReference type="GO" id="GO:0003676">
    <property type="term" value="F:nucleic acid binding"/>
    <property type="evidence" value="ECO:0007669"/>
    <property type="project" value="InterPro"/>
</dbReference>
<dbReference type="PANTHER" id="PTHR11439">
    <property type="entry name" value="GAG-POL-RELATED RETROTRANSPOSON"/>
    <property type="match status" value="1"/>
</dbReference>
<dbReference type="Pfam" id="PF25597">
    <property type="entry name" value="SH3_retrovirus"/>
    <property type="match status" value="1"/>
</dbReference>
<dbReference type="GO" id="GO:0015074">
    <property type="term" value="P:DNA integration"/>
    <property type="evidence" value="ECO:0007669"/>
    <property type="project" value="InterPro"/>
</dbReference>
<dbReference type="InterPro" id="IPR043502">
    <property type="entry name" value="DNA/RNA_pol_sf"/>
</dbReference>
<dbReference type="Proteomes" id="UP001229421">
    <property type="component" value="Unassembled WGS sequence"/>
</dbReference>
<feature type="region of interest" description="Disordered" evidence="2">
    <location>
        <begin position="1131"/>
        <end position="1150"/>
    </location>
</feature>
<evidence type="ECO:0000256" key="2">
    <source>
        <dbReference type="SAM" id="MobiDB-lite"/>
    </source>
</evidence>
<comment type="caution">
    <text evidence="4">The sequence shown here is derived from an EMBL/GenBank/DDBJ whole genome shotgun (WGS) entry which is preliminary data.</text>
</comment>
<dbReference type="InterPro" id="IPR025724">
    <property type="entry name" value="GAG-pre-integrase_dom"/>
</dbReference>
<proteinExistence type="predicted"/>